<evidence type="ECO:0000256" key="5">
    <source>
        <dbReference type="ARBA" id="ARBA00023115"/>
    </source>
</evidence>
<dbReference type="Pfam" id="PF02675">
    <property type="entry name" value="AdoMet_dc"/>
    <property type="match status" value="1"/>
</dbReference>
<keyword evidence="1 10" id="KW-0949">S-adenosyl-L-methionine</keyword>
<dbReference type="PATRIC" id="fig|1379739.3.peg.3885"/>
<evidence type="ECO:0000256" key="1">
    <source>
        <dbReference type="ARBA" id="ARBA00022691"/>
    </source>
</evidence>
<evidence type="ECO:0000256" key="6">
    <source>
        <dbReference type="ARBA" id="ARBA00023145"/>
    </source>
</evidence>
<dbReference type="OrthoDB" id="9793120at2"/>
<keyword evidence="7 10" id="KW-0456">Lyase</keyword>
<dbReference type="EC" id="4.1.1.50" evidence="10"/>
<evidence type="ECO:0000256" key="9">
    <source>
        <dbReference type="ARBA" id="ARBA00023317"/>
    </source>
</evidence>
<dbReference type="PANTHER" id="PTHR33866:SF2">
    <property type="entry name" value="S-ADENOSYLMETHIONINE DECARBOXYLASE PROENZYME"/>
    <property type="match status" value="1"/>
</dbReference>
<evidence type="ECO:0000256" key="3">
    <source>
        <dbReference type="ARBA" id="ARBA00022813"/>
    </source>
</evidence>
<keyword evidence="9 10" id="KW-0670">Pyruvate</keyword>
<dbReference type="Gene3D" id="3.60.90.10">
    <property type="entry name" value="S-adenosylmethionine decarboxylase"/>
    <property type="match status" value="1"/>
</dbReference>
<dbReference type="GO" id="GO:0005829">
    <property type="term" value="C:cytosol"/>
    <property type="evidence" value="ECO:0007669"/>
    <property type="project" value="TreeGrafter"/>
</dbReference>
<feature type="chain" id="PRO_5023336930" description="S-adenosylmethionine decarboxylase beta chain" evidence="10">
    <location>
        <begin position="1"/>
        <end position="62"/>
    </location>
</feature>
<keyword evidence="2 10" id="KW-0210">Decarboxylase</keyword>
<dbReference type="AlphaFoldDB" id="A0A0D1BR02"/>
<proteinExistence type="inferred from homology"/>
<dbReference type="InterPro" id="IPR016067">
    <property type="entry name" value="S-AdoMet_deCO2ase_core"/>
</dbReference>
<dbReference type="Proteomes" id="UP000032250">
    <property type="component" value="Unassembled WGS sequence"/>
</dbReference>
<comment type="subunit">
    <text evidence="10">Heterotetramer of two alpha and two beta chains arranged as a dimer of alpha/beta heterodimers.</text>
</comment>
<keyword evidence="6 10" id="KW-0865">Zymogen</keyword>
<feature type="chain" id="PRO_5023336931" description="S-adenosylmethionine decarboxylase alpha chain" evidence="10">
    <location>
        <begin position="63"/>
        <end position="116"/>
    </location>
</feature>
<dbReference type="HOGENOM" id="CLU_125470_2_3_9"/>
<dbReference type="RefSeq" id="WP_042384154.1">
    <property type="nucleotide sequence ID" value="NZ_JXSU01000008.1"/>
</dbReference>
<comment type="PTM">
    <text evidence="10">Is synthesized initially as an inactive proenzyme. Formation of the active enzyme involves a self-maturation process in which the active site pyruvoyl group is generated from an internal serine residue via an autocatalytic post-translational modification. Two non-identical subunits are generated from the proenzyme in this reaction, and the pyruvate is formed at the N-terminus of the alpha chain, which is derived from the carboxyl end of the proenzyme. The post-translation cleavage follows an unusual pathway, termed non-hydrolytic serinolysis, in which the side chain hydroxyl group of the serine supplies its oxygen atom to form the C-terminus of the beta chain, while the remainder of the serine residue undergoes an oxidative deamination to produce ammonia and the pyruvoyl group blocking the N-terminus of the alpha chain.</text>
</comment>
<evidence type="ECO:0000313" key="11">
    <source>
        <dbReference type="EMBL" id="KIS22257.1"/>
    </source>
</evidence>
<dbReference type="NCBIfam" id="TIGR03330">
    <property type="entry name" value="SAM_DCase_Bsu"/>
    <property type="match status" value="1"/>
</dbReference>
<comment type="catalytic activity">
    <reaction evidence="10">
        <text>S-adenosyl-L-methionine + H(+) = S-adenosyl 3-(methylsulfanyl)propylamine + CO2</text>
        <dbReference type="Rhea" id="RHEA:15981"/>
        <dbReference type="ChEBI" id="CHEBI:15378"/>
        <dbReference type="ChEBI" id="CHEBI:16526"/>
        <dbReference type="ChEBI" id="CHEBI:57443"/>
        <dbReference type="ChEBI" id="CHEBI:59789"/>
        <dbReference type="EC" id="4.1.1.50"/>
    </reaction>
</comment>
<evidence type="ECO:0000313" key="12">
    <source>
        <dbReference type="Proteomes" id="UP000032250"/>
    </source>
</evidence>
<comment type="function">
    <text evidence="10">Catalyzes the decarboxylation of S-adenosylmethionine to S-adenosylmethioninamine (dcAdoMet), the propylamine donor required for the synthesis of the polyamines spermine and spermidine from the diamine putrescine.</text>
</comment>
<dbReference type="GO" id="GO:0004014">
    <property type="term" value="F:adenosylmethionine decarboxylase activity"/>
    <property type="evidence" value="ECO:0007669"/>
    <property type="project" value="UniProtKB-UniRule"/>
</dbReference>
<sequence length="116" mass="13411">MKYSGYHLVIDLFGCNFDQLENTEYIIEMLKKLAEILDTTIITKAFHKFHPQGFSGALIISESHITIHTWPEDDYTGIDIFTCSKCFDSGKVVAYLKENLIFKKMEIKEILRGKID</sequence>
<dbReference type="SUPFAM" id="SSF56276">
    <property type="entry name" value="S-adenosylmethionine decarboxylase"/>
    <property type="match status" value="1"/>
</dbReference>
<dbReference type="UniPathway" id="UPA00331">
    <property type="reaction ID" value="UER00451"/>
</dbReference>
<comment type="pathway">
    <text evidence="10">Amine and polyamine biosynthesis; S-adenosylmethioninamine biosynthesis; S-adenosylmethioninamine from S-adenosyl-L-methionine: step 1/1.</text>
</comment>
<reference evidence="11 12" key="1">
    <citation type="submission" date="2014-06" db="EMBL/GenBank/DDBJ databases">
        <title>Genome characterization of distinct group I Clostridium botulinum lineages.</title>
        <authorList>
            <person name="Giordani F."/>
            <person name="Anselmo A."/>
            <person name="Fillo S."/>
            <person name="Palozzi A.M."/>
            <person name="Fortunato A."/>
            <person name="Gentile B."/>
            <person name="Ciammaruconi A."/>
            <person name="Anniballi F."/>
            <person name="De Medici D."/>
            <person name="Lista F."/>
        </authorList>
    </citation>
    <scope>NUCLEOTIDE SEQUENCE [LARGE SCALE GENOMIC DNA]</scope>
    <source>
        <strain evidence="11 12">B2 450</strain>
    </source>
</reference>
<dbReference type="InterPro" id="IPR003826">
    <property type="entry name" value="AdoMetDC_fam_prok"/>
</dbReference>
<feature type="site" description="Cleavage (non-hydrolytic); by autolysis" evidence="10">
    <location>
        <begin position="62"/>
        <end position="63"/>
    </location>
</feature>
<feature type="active site" description="Proton acceptor; for processing activity" evidence="10">
    <location>
        <position position="68"/>
    </location>
</feature>
<dbReference type="HAMAP" id="MF_00464">
    <property type="entry name" value="AdoMetDC_1"/>
    <property type="match status" value="1"/>
</dbReference>
<name>A0A0D1BR02_CLOBO</name>
<feature type="active site" description="Proton donor; for catalytic activity" evidence="10">
    <location>
        <position position="83"/>
    </location>
</feature>
<evidence type="ECO:0000256" key="4">
    <source>
        <dbReference type="ARBA" id="ARBA00023066"/>
    </source>
</evidence>
<comment type="caution">
    <text evidence="11">The sequence shown here is derived from an EMBL/GenBank/DDBJ whole genome shotgun (WGS) entry which is preliminary data.</text>
</comment>
<dbReference type="FunFam" id="3.60.90.10:FF:000012">
    <property type="entry name" value="S-adenosylmethionine decarboxylase proenzyme"/>
    <property type="match status" value="1"/>
</dbReference>
<comment type="similarity">
    <text evidence="10">Belongs to the prokaryotic AdoMetDC family. Type 1 subfamily.</text>
</comment>
<dbReference type="EMBL" id="JXSU01000008">
    <property type="protein sequence ID" value="KIS22257.1"/>
    <property type="molecule type" value="Genomic_DNA"/>
</dbReference>
<organism evidence="11 12">
    <name type="scientific">Clostridium botulinum B2 450</name>
    <dbReference type="NCBI Taxonomy" id="1379739"/>
    <lineage>
        <taxon>Bacteria</taxon>
        <taxon>Bacillati</taxon>
        <taxon>Bacillota</taxon>
        <taxon>Clostridia</taxon>
        <taxon>Eubacteriales</taxon>
        <taxon>Clostridiaceae</taxon>
        <taxon>Clostridium</taxon>
    </lineage>
</organism>
<comment type="cofactor">
    <cofactor evidence="10">
        <name>pyruvate</name>
        <dbReference type="ChEBI" id="CHEBI:15361"/>
    </cofactor>
    <text evidence="10">Binds 1 pyruvoyl group covalently per subunit.</text>
</comment>
<dbReference type="PANTHER" id="PTHR33866">
    <property type="entry name" value="S-ADENOSYLMETHIONINE DECARBOXYLASE PROENZYME"/>
    <property type="match status" value="1"/>
</dbReference>
<evidence type="ECO:0000256" key="10">
    <source>
        <dbReference type="HAMAP-Rule" id="MF_00464"/>
    </source>
</evidence>
<keyword evidence="4 10" id="KW-0745">Spermidine biosynthesis</keyword>
<evidence type="ECO:0000256" key="8">
    <source>
        <dbReference type="ARBA" id="ARBA00023270"/>
    </source>
</evidence>
<feature type="modified residue" description="Pyruvic acid (Ser); by autocatalysis" evidence="10">
    <location>
        <position position="63"/>
    </location>
</feature>
<accession>A0A0D1BR02</accession>
<keyword evidence="3 10" id="KW-0068">Autocatalytic cleavage</keyword>
<keyword evidence="5 10" id="KW-0620">Polyamine biosynthesis</keyword>
<gene>
    <name evidence="10" type="primary">speH</name>
    <name evidence="11" type="ORF">N495_17535</name>
</gene>
<feature type="active site" description="Schiff-base intermediate with substrate; via pyruvic acid" evidence="10">
    <location>
        <position position="63"/>
    </location>
</feature>
<protein>
    <recommendedName>
        <fullName evidence="10">S-adenosylmethionine decarboxylase proenzyme</fullName>
        <shortName evidence="10">AdoMetDC</shortName>
        <shortName evidence="10">SAMDC</shortName>
        <ecNumber evidence="10">4.1.1.50</ecNumber>
    </recommendedName>
    <component>
        <recommendedName>
            <fullName evidence="10">S-adenosylmethionine decarboxylase beta chain</fullName>
        </recommendedName>
    </component>
    <component>
        <recommendedName>
            <fullName evidence="10">S-adenosylmethionine decarboxylase alpha chain</fullName>
        </recommendedName>
    </component>
</protein>
<dbReference type="InterPro" id="IPR017716">
    <property type="entry name" value="S-AdoMet_deCOase_pro-enz"/>
</dbReference>
<keyword evidence="8 10" id="KW-0704">Schiff base</keyword>
<dbReference type="GO" id="GO:0008295">
    <property type="term" value="P:spermidine biosynthetic process"/>
    <property type="evidence" value="ECO:0007669"/>
    <property type="project" value="UniProtKB-UniRule"/>
</dbReference>
<evidence type="ECO:0000256" key="7">
    <source>
        <dbReference type="ARBA" id="ARBA00023239"/>
    </source>
</evidence>
<evidence type="ECO:0000256" key="2">
    <source>
        <dbReference type="ARBA" id="ARBA00022793"/>
    </source>
</evidence>